<evidence type="ECO:0000313" key="2">
    <source>
        <dbReference type="Proteomes" id="UP000001072"/>
    </source>
</evidence>
<dbReference type="RefSeq" id="XP_007405099.1">
    <property type="nucleotide sequence ID" value="XM_007405037.1"/>
</dbReference>
<organism evidence="2">
    <name type="scientific">Melampsora larici-populina (strain 98AG31 / pathotype 3-4-7)</name>
    <name type="common">Poplar leaf rust fungus</name>
    <dbReference type="NCBI Taxonomy" id="747676"/>
    <lineage>
        <taxon>Eukaryota</taxon>
        <taxon>Fungi</taxon>
        <taxon>Dikarya</taxon>
        <taxon>Basidiomycota</taxon>
        <taxon>Pucciniomycotina</taxon>
        <taxon>Pucciniomycetes</taxon>
        <taxon>Pucciniales</taxon>
        <taxon>Melampsoraceae</taxon>
        <taxon>Melampsora</taxon>
    </lineage>
</organism>
<sequence length="642" mass="72887">MNILLGIYSPFFLQALCFPMDKSWGPSEFSSNIHPHQVGRYLNKIEFNQDMHGHNQRSPSSIANLHSNPGIYASVPNSVQTSSIHSTDTRNNRAPSLSLDLTLAPPGSVLGCSGKDVQNLDLSLAQPVILKLENSQNVHGPNLPKELSSDRAQDLFKLSSERTSTKIGDNQKLINNRSTYFSPKRCHGDMEGESSNAGGSNLPKFQKTQINQMSKNLEASILDHFWQKIGVGEPITSSSTENHLLNQLHHFGRELLLKEATLQNQIEAYFKNMEDFFLQKLKALKILLDDKVQIWQEMNNIINIYSKITLGFFASLKIVCQKDVGELKGLYEDGWMFLSQLFEDWKDSSLDYMVSLQSSYIKALSSDITVCTYRPKYSMPMKENGDPPILVYFSLFKKGSEVKNFRRYQEKSNLSLSDFVMAIDTGLDGQKGDTETEKTISTVPLKNTLPVQRGRKDEVARTMEIGKMITNNSLGRYINIWLGILENKMQARFDQKNLPSGIFYGNIRSVINRMRSHILPFFFGSLHILHPESPPDRGVDGVLSDGYIFVMEYFKGWEAPDLDTAITLPAPKISQYEYNPQASVLLRYLLNLLPDGSGRKSVHLLWGLWKAWIKWDQSSFKNKKQFTNCKTFFDTLRKVASE</sequence>
<dbReference type="AlphaFoldDB" id="F4R8C2"/>
<dbReference type="GeneID" id="18929397"/>
<keyword evidence="2" id="KW-1185">Reference proteome</keyword>
<accession>F4R8C2</accession>
<name>F4R8C2_MELLP</name>
<reference evidence="2" key="1">
    <citation type="journal article" date="2011" name="Proc. Natl. Acad. Sci. U.S.A.">
        <title>Obligate biotrophy features unraveled by the genomic analysis of rust fungi.</title>
        <authorList>
            <person name="Duplessis S."/>
            <person name="Cuomo C.A."/>
            <person name="Lin Y.-C."/>
            <person name="Aerts A."/>
            <person name="Tisserant E."/>
            <person name="Veneault-Fourrey C."/>
            <person name="Joly D.L."/>
            <person name="Hacquard S."/>
            <person name="Amselem J."/>
            <person name="Cantarel B.L."/>
            <person name="Chiu R."/>
            <person name="Coutinho P.M."/>
            <person name="Feau N."/>
            <person name="Field M."/>
            <person name="Frey P."/>
            <person name="Gelhaye E."/>
            <person name="Goldberg J."/>
            <person name="Grabherr M.G."/>
            <person name="Kodira C.D."/>
            <person name="Kohler A."/>
            <person name="Kuees U."/>
            <person name="Lindquist E.A."/>
            <person name="Lucas S.M."/>
            <person name="Mago R."/>
            <person name="Mauceli E."/>
            <person name="Morin E."/>
            <person name="Murat C."/>
            <person name="Pangilinan J.L."/>
            <person name="Park R."/>
            <person name="Pearson M."/>
            <person name="Quesneville H."/>
            <person name="Rouhier N."/>
            <person name="Sakthikumar S."/>
            <person name="Salamov A.A."/>
            <person name="Schmutz J."/>
            <person name="Selles B."/>
            <person name="Shapiro H."/>
            <person name="Tanguay P."/>
            <person name="Tuskan G.A."/>
            <person name="Henrissat B."/>
            <person name="Van de Peer Y."/>
            <person name="Rouze P."/>
            <person name="Ellis J.G."/>
            <person name="Dodds P.N."/>
            <person name="Schein J.E."/>
            <person name="Zhong S."/>
            <person name="Hamelin R.C."/>
            <person name="Grigoriev I.V."/>
            <person name="Szabo L.J."/>
            <person name="Martin F."/>
        </authorList>
    </citation>
    <scope>NUCLEOTIDE SEQUENCE [LARGE SCALE GENOMIC DNA]</scope>
    <source>
        <strain evidence="2">98AG31 / pathotype 3-4-7</strain>
    </source>
</reference>
<gene>
    <name evidence="1" type="ORF">MELLADRAFT_59650</name>
</gene>
<dbReference type="Proteomes" id="UP000001072">
    <property type="component" value="Unassembled WGS sequence"/>
</dbReference>
<dbReference type="HOGENOM" id="CLU_426449_0_0_1"/>
<evidence type="ECO:0000313" key="1">
    <source>
        <dbReference type="EMBL" id="EGG11464.1"/>
    </source>
</evidence>
<dbReference type="EMBL" id="GL883092">
    <property type="protein sequence ID" value="EGG11464.1"/>
    <property type="molecule type" value="Genomic_DNA"/>
</dbReference>
<proteinExistence type="predicted"/>
<dbReference type="InParanoid" id="F4R8C2"/>
<dbReference type="KEGG" id="mlr:MELLADRAFT_59650"/>
<dbReference type="VEuPathDB" id="FungiDB:MELLADRAFT_59650"/>
<protein>
    <submittedName>
        <fullName evidence="1">Uncharacterized protein</fullName>
    </submittedName>
</protein>